<reference evidence="3" key="1">
    <citation type="submission" date="2025-08" db="UniProtKB">
        <authorList>
            <consortium name="RefSeq"/>
        </authorList>
    </citation>
    <scope>IDENTIFICATION</scope>
</reference>
<dbReference type="PANTHER" id="PTHR47327:SF7">
    <property type="entry name" value="GH08941P"/>
    <property type="match status" value="1"/>
</dbReference>
<dbReference type="GeneID" id="103511788"/>
<dbReference type="PANTHER" id="PTHR47327">
    <property type="entry name" value="FI18240P1-RELATED"/>
    <property type="match status" value="1"/>
</dbReference>
<evidence type="ECO:0000313" key="2">
    <source>
        <dbReference type="Proteomes" id="UP000079169"/>
    </source>
</evidence>
<dbReference type="KEGG" id="dci:103511788"/>
<dbReference type="PROSITE" id="PS51034">
    <property type="entry name" value="ZP_2"/>
    <property type="match status" value="1"/>
</dbReference>
<dbReference type="STRING" id="121845.A0A1S4EEB8"/>
<dbReference type="InterPro" id="IPR052774">
    <property type="entry name" value="Celegans_DevNeuronal_Protein"/>
</dbReference>
<name>A0A1S4EEB8_DIACI</name>
<sequence length="325" mass="36819">MKVQEYNNKLVATSGGYVNPHIIKVTYNCKELEETIQSSIRMSKNKIIQSRVKVNTYVKYMENQILAVDKPPKNPECHPKKQKTLSTFKMSLDDLYKCGGMSILNKVNGKRTFIHHIIVERQDNSTEKLSAQCVIPGHSDDKLKIQKRAVLPAGFQEQEFENLDIESVENKAPEPILNVGVRQGDKRIQGELNVNPGSQLTMEINLDPASAPIYGLLVSYMQVSDTKNLEETIVYNGCSVDPFLFENFNTLDGDSLKAKFRAFKFPDSNYVQFKGTVNVCLDKCRGVECSNGQVGYGRKRREIKKMVNDPNKVFEITLSTFIKVH</sequence>
<keyword evidence="2" id="KW-1185">Reference proteome</keyword>
<organism evidence="2 3">
    <name type="scientific">Diaphorina citri</name>
    <name type="common">Asian citrus psyllid</name>
    <dbReference type="NCBI Taxonomy" id="121845"/>
    <lineage>
        <taxon>Eukaryota</taxon>
        <taxon>Metazoa</taxon>
        <taxon>Ecdysozoa</taxon>
        <taxon>Arthropoda</taxon>
        <taxon>Hexapoda</taxon>
        <taxon>Insecta</taxon>
        <taxon>Pterygota</taxon>
        <taxon>Neoptera</taxon>
        <taxon>Paraneoptera</taxon>
        <taxon>Hemiptera</taxon>
        <taxon>Sternorrhyncha</taxon>
        <taxon>Psylloidea</taxon>
        <taxon>Psyllidae</taxon>
        <taxon>Diaphorininae</taxon>
        <taxon>Diaphorina</taxon>
    </lineage>
</organism>
<feature type="domain" description="ZP" evidence="1">
    <location>
        <begin position="28"/>
        <end position="296"/>
    </location>
</feature>
<dbReference type="PaxDb" id="121845-A0A1S4EEB8"/>
<dbReference type="InterPro" id="IPR001507">
    <property type="entry name" value="ZP_dom"/>
</dbReference>
<dbReference type="Proteomes" id="UP000079169">
    <property type="component" value="Unplaced"/>
</dbReference>
<proteinExistence type="predicted"/>
<evidence type="ECO:0000259" key="1">
    <source>
        <dbReference type="PROSITE" id="PS51034"/>
    </source>
</evidence>
<accession>A0A1S4EEB8</accession>
<dbReference type="GO" id="GO:0009653">
    <property type="term" value="P:anatomical structure morphogenesis"/>
    <property type="evidence" value="ECO:0007669"/>
    <property type="project" value="TreeGrafter"/>
</dbReference>
<gene>
    <name evidence="3" type="primary">LOC103511788</name>
</gene>
<evidence type="ECO:0000313" key="3">
    <source>
        <dbReference type="RefSeq" id="XP_017300601.2"/>
    </source>
</evidence>
<dbReference type="RefSeq" id="XP_017300601.2">
    <property type="nucleotide sequence ID" value="XM_017445112.2"/>
</dbReference>
<protein>
    <submittedName>
        <fullName evidence="3">Uncharacterized protein LOC103511788</fullName>
    </submittedName>
</protein>
<dbReference type="AlphaFoldDB" id="A0A1S4EEB8"/>